<evidence type="ECO:0000256" key="7">
    <source>
        <dbReference type="SAM" id="Phobius"/>
    </source>
</evidence>
<dbReference type="InterPro" id="IPR024791">
    <property type="entry name" value="Cyt_c/ubiquinol_Oxase_su3"/>
</dbReference>
<dbReference type="InterPro" id="IPR035973">
    <property type="entry name" value="Cyt_c_oxidase_su3-like_sf"/>
</dbReference>
<feature type="transmembrane region" description="Helical" evidence="7">
    <location>
        <begin position="114"/>
        <end position="133"/>
    </location>
</feature>
<dbReference type="EMBL" id="QYUM01000004">
    <property type="protein sequence ID" value="RJF85787.1"/>
    <property type="molecule type" value="Genomic_DNA"/>
</dbReference>
<feature type="transmembrane region" description="Helical" evidence="7">
    <location>
        <begin position="172"/>
        <end position="193"/>
    </location>
</feature>
<dbReference type="PANTHER" id="PTHR11403">
    <property type="entry name" value="CYTOCHROME C OXIDASE SUBUNIT III"/>
    <property type="match status" value="1"/>
</dbReference>
<keyword evidence="4 7" id="KW-1133">Transmembrane helix</keyword>
<evidence type="ECO:0000256" key="6">
    <source>
        <dbReference type="RuleBase" id="RU003376"/>
    </source>
</evidence>
<keyword evidence="3 6" id="KW-0812">Transmembrane</keyword>
<keyword evidence="5 7" id="KW-0472">Membrane</keyword>
<proteinExistence type="inferred from homology"/>
<organism evidence="9 10">
    <name type="scientific">Sphingomonas cavernae</name>
    <dbReference type="NCBI Taxonomy" id="2320861"/>
    <lineage>
        <taxon>Bacteria</taxon>
        <taxon>Pseudomonadati</taxon>
        <taxon>Pseudomonadota</taxon>
        <taxon>Alphaproteobacteria</taxon>
        <taxon>Sphingomonadales</taxon>
        <taxon>Sphingomonadaceae</taxon>
        <taxon>Sphingomonas</taxon>
    </lineage>
</organism>
<evidence type="ECO:0000256" key="4">
    <source>
        <dbReference type="ARBA" id="ARBA00022989"/>
    </source>
</evidence>
<feature type="transmembrane region" description="Helical" evidence="7">
    <location>
        <begin position="36"/>
        <end position="58"/>
    </location>
</feature>
<evidence type="ECO:0000313" key="10">
    <source>
        <dbReference type="Proteomes" id="UP000286100"/>
    </source>
</evidence>
<dbReference type="RefSeq" id="WP_119764876.1">
    <property type="nucleotide sequence ID" value="NZ_QYUM01000004.1"/>
</dbReference>
<dbReference type="Gene3D" id="1.20.120.80">
    <property type="entry name" value="Cytochrome c oxidase, subunit III, four-helix bundle"/>
    <property type="match status" value="1"/>
</dbReference>
<dbReference type="PANTHER" id="PTHR11403:SF10">
    <property type="entry name" value="CYTOCHROME C OXIDASE"/>
    <property type="match status" value="1"/>
</dbReference>
<feature type="domain" description="Heme-copper oxidase subunit III family profile" evidence="8">
    <location>
        <begin position="35"/>
        <end position="236"/>
    </location>
</feature>
<name>A0A418W747_9SPHN</name>
<dbReference type="AlphaFoldDB" id="A0A418W747"/>
<comment type="similarity">
    <text evidence="2 6">Belongs to the cytochrome c oxidase subunit 3 family.</text>
</comment>
<keyword evidence="10" id="KW-1185">Reference proteome</keyword>
<comment type="subcellular location">
    <subcellularLocation>
        <location evidence="6">Cell membrane</location>
        <topology evidence="6">Multi-pass membrane protein</topology>
    </subcellularLocation>
    <subcellularLocation>
        <location evidence="1">Membrane</location>
        <topology evidence="1">Multi-pass membrane protein</topology>
    </subcellularLocation>
</comment>
<evidence type="ECO:0000256" key="1">
    <source>
        <dbReference type="ARBA" id="ARBA00004141"/>
    </source>
</evidence>
<dbReference type="Proteomes" id="UP000286100">
    <property type="component" value="Unassembled WGS sequence"/>
</dbReference>
<dbReference type="InterPro" id="IPR000298">
    <property type="entry name" value="Cyt_c_oxidase-like_su3"/>
</dbReference>
<dbReference type="GO" id="GO:0005886">
    <property type="term" value="C:plasma membrane"/>
    <property type="evidence" value="ECO:0007669"/>
    <property type="project" value="UniProtKB-SubCell"/>
</dbReference>
<protein>
    <recommendedName>
        <fullName evidence="8">Heme-copper oxidase subunit III family profile domain-containing protein</fullName>
    </recommendedName>
</protein>
<dbReference type="GO" id="GO:0004129">
    <property type="term" value="F:cytochrome-c oxidase activity"/>
    <property type="evidence" value="ECO:0007669"/>
    <property type="project" value="InterPro"/>
</dbReference>
<dbReference type="PROSITE" id="PS50253">
    <property type="entry name" value="COX3"/>
    <property type="match status" value="1"/>
</dbReference>
<evidence type="ECO:0000256" key="2">
    <source>
        <dbReference type="ARBA" id="ARBA00010581"/>
    </source>
</evidence>
<reference evidence="9 10" key="1">
    <citation type="submission" date="2018-09" db="EMBL/GenBank/DDBJ databases">
        <authorList>
            <person name="Zhu H."/>
        </authorList>
    </citation>
    <scope>NUCLEOTIDE SEQUENCE [LARGE SCALE GENOMIC DNA]</scope>
    <source>
        <strain evidence="9 10">K2R01-6</strain>
    </source>
</reference>
<accession>A0A418W747</accession>
<dbReference type="InterPro" id="IPR013833">
    <property type="entry name" value="Cyt_c_oxidase_su3_a-hlx"/>
</dbReference>
<dbReference type="GO" id="GO:0019646">
    <property type="term" value="P:aerobic electron transport chain"/>
    <property type="evidence" value="ECO:0007669"/>
    <property type="project" value="InterPro"/>
</dbReference>
<evidence type="ECO:0000256" key="5">
    <source>
        <dbReference type="ARBA" id="ARBA00023136"/>
    </source>
</evidence>
<evidence type="ECO:0000313" key="9">
    <source>
        <dbReference type="EMBL" id="RJF85787.1"/>
    </source>
</evidence>
<evidence type="ECO:0000256" key="3">
    <source>
        <dbReference type="ARBA" id="ARBA00022692"/>
    </source>
</evidence>
<feature type="transmembrane region" description="Helical" evidence="7">
    <location>
        <begin position="214"/>
        <end position="235"/>
    </location>
</feature>
<dbReference type="SUPFAM" id="SSF81452">
    <property type="entry name" value="Cytochrome c oxidase subunit III-like"/>
    <property type="match status" value="1"/>
</dbReference>
<comment type="caution">
    <text evidence="9">The sequence shown here is derived from an EMBL/GenBank/DDBJ whole genome shotgun (WGS) entry which is preliminary data.</text>
</comment>
<evidence type="ECO:0000259" key="8">
    <source>
        <dbReference type="PROSITE" id="PS50253"/>
    </source>
</evidence>
<gene>
    <name evidence="9" type="ORF">D3876_18090</name>
</gene>
<dbReference type="OrthoDB" id="9808200at2"/>
<feature type="transmembrane region" description="Helical" evidence="7">
    <location>
        <begin position="82"/>
        <end position="102"/>
    </location>
</feature>
<sequence>MSILDALTDKPWLSPGIGARAEVTEDVERRAADAGVFLGVFLGVVAALFALLASAYLMRMGVHGPIGHGAADWARLAEPPLLWVNTAVLVLSSVALHAATVAARKGDGRALTTWFLVGGLLAVVFLAGQITVWRQLDTAGHFLALHSVICTAVDNPFAPPPGPLISGNPAVAFFYLITALHGLHILGGLVAWARTSVRVLRGASAAAIAPSVRLCARYWHFLLLVWFVMFGLLLMT</sequence>